<accession>A0A0S6UEH2</accession>
<organism evidence="1">
    <name type="scientific">Moorella thermoacetica Y72</name>
    <dbReference type="NCBI Taxonomy" id="1325331"/>
    <lineage>
        <taxon>Bacteria</taxon>
        <taxon>Bacillati</taxon>
        <taxon>Bacillota</taxon>
        <taxon>Clostridia</taxon>
        <taxon>Neomoorellales</taxon>
        <taxon>Neomoorellaceae</taxon>
        <taxon>Neomoorella</taxon>
    </lineage>
</organism>
<protein>
    <submittedName>
        <fullName evidence="1">Lysophospholipase</fullName>
    </submittedName>
</protein>
<dbReference type="AlphaFoldDB" id="A0A0S6UEH2"/>
<proteinExistence type="predicted"/>
<gene>
    <name evidence="1" type="ORF">MTY_1699</name>
</gene>
<sequence>MAGVDNGQAHGLGRAGFMILEVAGDQDFRPRIPGGGHNIAAGAAADGHPFDLTLPVAHQVDPTRPQRLLHPQGEFLQGDGLGQHAGAADALGRSFVGQGVHVIGHFLVGVGFQQGPQDLRQPAGGDDGLQAVLFDLRQFALFTGIGTGAGQGHEGAGTGHPEGAVGVVADPAGSGPGEGFANDLFVVFGDEGDELVILLPVGGDQDPDVLQLQPGGQVVADPQVGAIQIGVGRVDHDVILEEAPHQFSHGLVKAQVLHRPEEEGVVADNQVNGPGGSLGGYRRGYVQAYQDASDLRLRRAEHEADVVPAGSQFRRGQGFHNGYDLAALCSHVLTSPNWSSRRCNSSRRSRAAALWLRPSSRTAAVSFSILSAI</sequence>
<name>A0A0S6UEH2_NEOTH</name>
<dbReference type="Proteomes" id="UP000063718">
    <property type="component" value="Unassembled WGS sequence"/>
</dbReference>
<evidence type="ECO:0000313" key="1">
    <source>
        <dbReference type="EMBL" id="GAF26360.1"/>
    </source>
</evidence>
<dbReference type="EMBL" id="DF238840">
    <property type="protein sequence ID" value="GAF26360.1"/>
    <property type="molecule type" value="Genomic_DNA"/>
</dbReference>
<reference evidence="1" key="1">
    <citation type="journal article" date="2014" name="Gene">
        <title>Genome-guided analysis of transformation efficiency and carbon dioxide assimilation by Moorella thermoacetica Y72.</title>
        <authorList>
            <person name="Tsukahara K."/>
            <person name="Kita A."/>
            <person name="Nakashimada Y."/>
            <person name="Hoshino T."/>
            <person name="Murakami K."/>
        </authorList>
    </citation>
    <scope>NUCLEOTIDE SEQUENCE [LARGE SCALE GENOMIC DNA]</scope>
    <source>
        <strain evidence="1">Y72</strain>
    </source>
</reference>